<dbReference type="Pfam" id="PF15681">
    <property type="entry name" value="LAX"/>
    <property type="match status" value="1"/>
</dbReference>
<name>A0A2J8UX94_PONAB</name>
<comment type="caution">
    <text evidence="2">The sequence shown here is derived from an EMBL/GenBank/DDBJ whole genome shotgun (WGS) entry which is preliminary data.</text>
</comment>
<feature type="non-terminal residue" evidence="2">
    <location>
        <position position="50"/>
    </location>
</feature>
<evidence type="ECO:0000313" key="2">
    <source>
        <dbReference type="EMBL" id="PNJ49886.1"/>
    </source>
</evidence>
<gene>
    <name evidence="2" type="ORF">CR201_G0024043</name>
</gene>
<protein>
    <submittedName>
        <fullName evidence="2">LAX1 isoform 2</fullName>
    </submittedName>
</protein>
<dbReference type="GO" id="GO:0050868">
    <property type="term" value="P:negative regulation of T cell activation"/>
    <property type="evidence" value="ECO:0007669"/>
    <property type="project" value="TreeGrafter"/>
</dbReference>
<sequence length="50" mass="5773">MRSHLLQWALATSRNKDQISNIFSGFAGLLAILLVVAVFCILWNWNKRKK</sequence>
<keyword evidence="1" id="KW-0812">Transmembrane</keyword>
<dbReference type="GO" id="GO:0006955">
    <property type="term" value="P:immune response"/>
    <property type="evidence" value="ECO:0007669"/>
    <property type="project" value="InterPro"/>
</dbReference>
<proteinExistence type="predicted"/>
<dbReference type="EMBL" id="NDHI03003439">
    <property type="protein sequence ID" value="PNJ49886.1"/>
    <property type="molecule type" value="Genomic_DNA"/>
</dbReference>
<dbReference type="GO" id="GO:0035556">
    <property type="term" value="P:intracellular signal transduction"/>
    <property type="evidence" value="ECO:0007669"/>
    <property type="project" value="TreeGrafter"/>
</dbReference>
<dbReference type="InterPro" id="IPR031393">
    <property type="entry name" value="LAX"/>
</dbReference>
<dbReference type="PANTHER" id="PTHR24091">
    <property type="entry name" value="LYMPHOCYTE TRANSMEMBRANE ADAPTER 1"/>
    <property type="match status" value="1"/>
</dbReference>
<dbReference type="GO" id="GO:0046649">
    <property type="term" value="P:lymphocyte activation"/>
    <property type="evidence" value="ECO:0007669"/>
    <property type="project" value="TreeGrafter"/>
</dbReference>
<keyword evidence="1" id="KW-0472">Membrane</keyword>
<evidence type="ECO:0000256" key="1">
    <source>
        <dbReference type="SAM" id="Phobius"/>
    </source>
</evidence>
<accession>A0A2J8UX94</accession>
<dbReference type="GO" id="GO:0005886">
    <property type="term" value="C:plasma membrane"/>
    <property type="evidence" value="ECO:0007669"/>
    <property type="project" value="TreeGrafter"/>
</dbReference>
<keyword evidence="1" id="KW-1133">Transmembrane helix</keyword>
<reference evidence="2" key="1">
    <citation type="submission" date="2017-12" db="EMBL/GenBank/DDBJ databases">
        <title>High-resolution comparative analysis of great ape genomes.</title>
        <authorList>
            <person name="Pollen A."/>
            <person name="Hastie A."/>
            <person name="Hormozdiari F."/>
            <person name="Dougherty M."/>
            <person name="Liu R."/>
            <person name="Chaisson M."/>
            <person name="Hoppe E."/>
            <person name="Hill C."/>
            <person name="Pang A."/>
            <person name="Hillier L."/>
            <person name="Baker C."/>
            <person name="Armstrong J."/>
            <person name="Shendure J."/>
            <person name="Paten B."/>
            <person name="Wilson R."/>
            <person name="Chao H."/>
            <person name="Schneider V."/>
            <person name="Ventura M."/>
            <person name="Kronenberg Z."/>
            <person name="Murali S."/>
            <person name="Gordon D."/>
            <person name="Cantsilieris S."/>
            <person name="Munson K."/>
            <person name="Nelson B."/>
            <person name="Raja A."/>
            <person name="Underwood J."/>
            <person name="Diekhans M."/>
            <person name="Fiddes I."/>
            <person name="Haussler D."/>
            <person name="Eichler E."/>
        </authorList>
    </citation>
    <scope>NUCLEOTIDE SEQUENCE [LARGE SCALE GENOMIC DNA]</scope>
    <source>
        <strain evidence="2">Susie</strain>
    </source>
</reference>
<feature type="transmembrane region" description="Helical" evidence="1">
    <location>
        <begin position="22"/>
        <end position="45"/>
    </location>
</feature>
<dbReference type="PANTHER" id="PTHR24091:SF0">
    <property type="entry name" value="LYMPHOCYTE TRANSMEMBRANE ADAPTER 1"/>
    <property type="match status" value="1"/>
</dbReference>
<dbReference type="GO" id="GO:0050851">
    <property type="term" value="P:antigen receptor-mediated signaling pathway"/>
    <property type="evidence" value="ECO:0007669"/>
    <property type="project" value="TreeGrafter"/>
</dbReference>
<dbReference type="AlphaFoldDB" id="A0A2J8UX94"/>
<organism evidence="2">
    <name type="scientific">Pongo abelii</name>
    <name type="common">Sumatran orangutan</name>
    <name type="synonym">Pongo pygmaeus abelii</name>
    <dbReference type="NCBI Taxonomy" id="9601"/>
    <lineage>
        <taxon>Eukaryota</taxon>
        <taxon>Metazoa</taxon>
        <taxon>Chordata</taxon>
        <taxon>Craniata</taxon>
        <taxon>Vertebrata</taxon>
        <taxon>Euteleostomi</taxon>
        <taxon>Mammalia</taxon>
        <taxon>Eutheria</taxon>
        <taxon>Euarchontoglires</taxon>
        <taxon>Primates</taxon>
        <taxon>Haplorrhini</taxon>
        <taxon>Catarrhini</taxon>
        <taxon>Hominidae</taxon>
        <taxon>Pongo</taxon>
    </lineage>
</organism>